<comment type="caution">
    <text evidence="4">The sequence shown here is derived from an EMBL/GenBank/DDBJ whole genome shotgun (WGS) entry which is preliminary data.</text>
</comment>
<name>A0A699X5H6_TANCI</name>
<dbReference type="GO" id="GO:0043041">
    <property type="term" value="P:amino acid activation for nonribosomal peptide biosynthetic process"/>
    <property type="evidence" value="ECO:0007669"/>
    <property type="project" value="TreeGrafter"/>
</dbReference>
<sequence length="107" mass="11897">LEYLGRIDHQIKIRGFRIEAGEIEAALKGCEGVREALVIVRETPSGKRLLGYVGGNDLSEESLKQQLATTLPEYMVPHHIIVMARLPQLPNGKLDRNALPDPQLDSQ</sequence>
<dbReference type="AlphaFoldDB" id="A0A699X5H6"/>
<keyword evidence="1" id="KW-0596">Phosphopantetheine</keyword>
<dbReference type="GO" id="GO:0005829">
    <property type="term" value="C:cytosol"/>
    <property type="evidence" value="ECO:0007669"/>
    <property type="project" value="TreeGrafter"/>
</dbReference>
<evidence type="ECO:0000256" key="2">
    <source>
        <dbReference type="ARBA" id="ARBA00022553"/>
    </source>
</evidence>
<evidence type="ECO:0000313" key="4">
    <source>
        <dbReference type="EMBL" id="GFD52401.1"/>
    </source>
</evidence>
<dbReference type="Gene3D" id="3.30.300.30">
    <property type="match status" value="1"/>
</dbReference>
<evidence type="ECO:0000256" key="1">
    <source>
        <dbReference type="ARBA" id="ARBA00022450"/>
    </source>
</evidence>
<dbReference type="Pfam" id="PF13193">
    <property type="entry name" value="AMP-binding_C"/>
    <property type="match status" value="1"/>
</dbReference>
<dbReference type="PANTHER" id="PTHR45527:SF14">
    <property type="entry name" value="PLIPASTATIN SYNTHASE SUBUNIT B"/>
    <property type="match status" value="1"/>
</dbReference>
<evidence type="ECO:0000259" key="3">
    <source>
        <dbReference type="Pfam" id="PF13193"/>
    </source>
</evidence>
<dbReference type="SUPFAM" id="SSF56801">
    <property type="entry name" value="Acetyl-CoA synthetase-like"/>
    <property type="match status" value="1"/>
</dbReference>
<feature type="domain" description="AMP-binding enzyme C-terminal" evidence="3">
    <location>
        <begin position="22"/>
        <end position="93"/>
    </location>
</feature>
<dbReference type="GO" id="GO:0031177">
    <property type="term" value="F:phosphopantetheine binding"/>
    <property type="evidence" value="ECO:0007669"/>
    <property type="project" value="TreeGrafter"/>
</dbReference>
<proteinExistence type="predicted"/>
<dbReference type="InterPro" id="IPR025110">
    <property type="entry name" value="AMP-bd_C"/>
</dbReference>
<keyword evidence="2" id="KW-0597">Phosphoprotein</keyword>
<feature type="non-terminal residue" evidence="4">
    <location>
        <position position="107"/>
    </location>
</feature>
<dbReference type="PANTHER" id="PTHR45527">
    <property type="entry name" value="NONRIBOSOMAL PEPTIDE SYNTHETASE"/>
    <property type="match status" value="1"/>
</dbReference>
<dbReference type="InterPro" id="IPR045851">
    <property type="entry name" value="AMP-bd_C_sf"/>
</dbReference>
<gene>
    <name evidence="4" type="ORF">Tci_924370</name>
</gene>
<protein>
    <submittedName>
        <fullName evidence="4">Antibiotic synthetase, putative</fullName>
    </submittedName>
</protein>
<feature type="non-terminal residue" evidence="4">
    <location>
        <position position="1"/>
    </location>
</feature>
<dbReference type="EMBL" id="BKCJ011781825">
    <property type="protein sequence ID" value="GFD52401.1"/>
    <property type="molecule type" value="Genomic_DNA"/>
</dbReference>
<reference evidence="4" key="1">
    <citation type="journal article" date="2019" name="Sci. Rep.">
        <title>Draft genome of Tanacetum cinerariifolium, the natural source of mosquito coil.</title>
        <authorList>
            <person name="Yamashiro T."/>
            <person name="Shiraishi A."/>
            <person name="Satake H."/>
            <person name="Nakayama K."/>
        </authorList>
    </citation>
    <scope>NUCLEOTIDE SEQUENCE</scope>
</reference>
<dbReference type="GO" id="GO:0044550">
    <property type="term" value="P:secondary metabolite biosynthetic process"/>
    <property type="evidence" value="ECO:0007669"/>
    <property type="project" value="TreeGrafter"/>
</dbReference>
<accession>A0A699X5H6</accession>
<dbReference type="FunFam" id="3.30.300.30:FF:000010">
    <property type="entry name" value="Enterobactin synthetase component F"/>
    <property type="match status" value="1"/>
</dbReference>
<organism evidence="4">
    <name type="scientific">Tanacetum cinerariifolium</name>
    <name type="common">Dalmatian daisy</name>
    <name type="synonym">Chrysanthemum cinerariifolium</name>
    <dbReference type="NCBI Taxonomy" id="118510"/>
    <lineage>
        <taxon>Eukaryota</taxon>
        <taxon>Viridiplantae</taxon>
        <taxon>Streptophyta</taxon>
        <taxon>Embryophyta</taxon>
        <taxon>Tracheophyta</taxon>
        <taxon>Spermatophyta</taxon>
        <taxon>Magnoliopsida</taxon>
        <taxon>eudicotyledons</taxon>
        <taxon>Gunneridae</taxon>
        <taxon>Pentapetalae</taxon>
        <taxon>asterids</taxon>
        <taxon>campanulids</taxon>
        <taxon>Asterales</taxon>
        <taxon>Asteraceae</taxon>
        <taxon>Asteroideae</taxon>
        <taxon>Anthemideae</taxon>
        <taxon>Anthemidinae</taxon>
        <taxon>Tanacetum</taxon>
    </lineage>
</organism>